<evidence type="ECO:0000256" key="2">
    <source>
        <dbReference type="SAM" id="Phobius"/>
    </source>
</evidence>
<keyword evidence="4" id="KW-1185">Reference proteome</keyword>
<gene>
    <name evidence="5" type="primary">LOC107926220</name>
</gene>
<keyword evidence="2" id="KW-0472">Membrane</keyword>
<sequence length="229" mass="23570">MKSHRSLSLFVVFIICLLSFSDAYRNFVVLESSVLHGPAQSPNHHGSVARPTMAPTSPPVVEPPKQSSVLPGPSPWPAHSPKHHGHVAGPALAPSSPSPLAEPPKQSSPGPAYSPKHHGPVAGPVLAPTYPPPPHVAEPPKQSSASPAHSPKHHAPTLAPTNPPPPPPKQLSPPLPSTSPQDSTPSPASDLTPAVPPSKSFATSTSSSVIVLAASVLLSMVFSTFVGVF</sequence>
<dbReference type="KEGG" id="ghi:107926220"/>
<feature type="chain" id="PRO_5010524794" evidence="3">
    <location>
        <begin position="24"/>
        <end position="229"/>
    </location>
</feature>
<evidence type="ECO:0000313" key="5">
    <source>
        <dbReference type="RefSeq" id="XP_016712496.1"/>
    </source>
</evidence>
<reference evidence="5" key="2">
    <citation type="submission" date="2025-08" db="UniProtKB">
        <authorList>
            <consortium name="RefSeq"/>
        </authorList>
    </citation>
    <scope>IDENTIFICATION</scope>
</reference>
<name>A0A1U8LD13_GOSHI</name>
<reference evidence="4" key="1">
    <citation type="journal article" date="2020" name="Nat. Genet.">
        <title>Genomic diversifications of five Gossypium allopolyploid species and their impact on cotton improvement.</title>
        <authorList>
            <person name="Chen Z.J."/>
            <person name="Sreedasyam A."/>
            <person name="Ando A."/>
            <person name="Song Q."/>
            <person name="De Santiago L.M."/>
            <person name="Hulse-Kemp A.M."/>
            <person name="Ding M."/>
            <person name="Ye W."/>
            <person name="Kirkbride R.C."/>
            <person name="Jenkins J."/>
            <person name="Plott C."/>
            <person name="Lovell J."/>
            <person name="Lin Y.M."/>
            <person name="Vaughn R."/>
            <person name="Liu B."/>
            <person name="Simpson S."/>
            <person name="Scheffler B.E."/>
            <person name="Wen L."/>
            <person name="Saski C.A."/>
            <person name="Grover C.E."/>
            <person name="Hu G."/>
            <person name="Conover J.L."/>
            <person name="Carlson J.W."/>
            <person name="Shu S."/>
            <person name="Boston L.B."/>
            <person name="Williams M."/>
            <person name="Peterson D.G."/>
            <person name="McGee K."/>
            <person name="Jones D.C."/>
            <person name="Wendel J.F."/>
            <person name="Stelly D.M."/>
            <person name="Grimwood J."/>
            <person name="Schmutz J."/>
        </authorList>
    </citation>
    <scope>NUCLEOTIDE SEQUENCE [LARGE SCALE GENOMIC DNA]</scope>
    <source>
        <strain evidence="4">cv. TM-1</strain>
    </source>
</reference>
<evidence type="ECO:0000256" key="3">
    <source>
        <dbReference type="SAM" id="SignalP"/>
    </source>
</evidence>
<evidence type="ECO:0000256" key="1">
    <source>
        <dbReference type="SAM" id="MobiDB-lite"/>
    </source>
</evidence>
<feature type="compositionally biased region" description="Low complexity" evidence="1">
    <location>
        <begin position="178"/>
        <end position="189"/>
    </location>
</feature>
<dbReference type="STRING" id="3635.A0A1U8LD13"/>
<proteinExistence type="predicted"/>
<protein>
    <submittedName>
        <fullName evidence="5">Lysine-rich arabinogalactan protein 19</fullName>
    </submittedName>
</protein>
<dbReference type="AlphaFoldDB" id="A0A1U8LD13"/>
<evidence type="ECO:0000313" key="4">
    <source>
        <dbReference type="Proteomes" id="UP000818029"/>
    </source>
</evidence>
<keyword evidence="2" id="KW-1133">Transmembrane helix</keyword>
<keyword evidence="2" id="KW-0812">Transmembrane</keyword>
<feature type="compositionally biased region" description="Pro residues" evidence="1">
    <location>
        <begin position="161"/>
        <end position="177"/>
    </location>
</feature>
<keyword evidence="3" id="KW-0732">Signal</keyword>
<feature type="region of interest" description="Disordered" evidence="1">
    <location>
        <begin position="36"/>
        <end position="203"/>
    </location>
</feature>
<feature type="signal peptide" evidence="3">
    <location>
        <begin position="1"/>
        <end position="23"/>
    </location>
</feature>
<dbReference type="GeneID" id="107926220"/>
<feature type="transmembrane region" description="Helical" evidence="2">
    <location>
        <begin position="209"/>
        <end position="228"/>
    </location>
</feature>
<dbReference type="RefSeq" id="XP_016712496.1">
    <property type="nucleotide sequence ID" value="XM_016857007.2"/>
</dbReference>
<dbReference type="PaxDb" id="3635-A0A1U8LD13"/>
<dbReference type="Proteomes" id="UP000818029">
    <property type="component" value="Chromosome A08"/>
</dbReference>
<accession>A0A1U8LD13</accession>
<feature type="compositionally biased region" description="Low complexity" evidence="1">
    <location>
        <begin position="139"/>
        <end position="149"/>
    </location>
</feature>
<dbReference type="OrthoDB" id="1000642at2759"/>
<organism evidence="4 5">
    <name type="scientific">Gossypium hirsutum</name>
    <name type="common">Upland cotton</name>
    <name type="synonym">Gossypium mexicanum</name>
    <dbReference type="NCBI Taxonomy" id="3635"/>
    <lineage>
        <taxon>Eukaryota</taxon>
        <taxon>Viridiplantae</taxon>
        <taxon>Streptophyta</taxon>
        <taxon>Embryophyta</taxon>
        <taxon>Tracheophyta</taxon>
        <taxon>Spermatophyta</taxon>
        <taxon>Magnoliopsida</taxon>
        <taxon>eudicotyledons</taxon>
        <taxon>Gunneridae</taxon>
        <taxon>Pentapetalae</taxon>
        <taxon>rosids</taxon>
        <taxon>malvids</taxon>
        <taxon>Malvales</taxon>
        <taxon>Malvaceae</taxon>
        <taxon>Malvoideae</taxon>
        <taxon>Gossypium</taxon>
    </lineage>
</organism>